<comment type="caution">
    <text evidence="1">The sequence shown here is derived from an EMBL/GenBank/DDBJ whole genome shotgun (WGS) entry which is preliminary data.</text>
</comment>
<accession>A0ABP7U5F6</accession>
<keyword evidence="2" id="KW-1185">Reference proteome</keyword>
<protein>
    <submittedName>
        <fullName evidence="1">Uncharacterized protein</fullName>
    </submittedName>
</protein>
<dbReference type="EMBL" id="BAABAL010000027">
    <property type="protein sequence ID" value="GAA4036371.1"/>
    <property type="molecule type" value="Genomic_DNA"/>
</dbReference>
<gene>
    <name evidence="1" type="ORF">GCM10022247_72640</name>
</gene>
<evidence type="ECO:0000313" key="1">
    <source>
        <dbReference type="EMBL" id="GAA4036371.1"/>
    </source>
</evidence>
<evidence type="ECO:0000313" key="2">
    <source>
        <dbReference type="Proteomes" id="UP001501747"/>
    </source>
</evidence>
<proteinExistence type="predicted"/>
<sequence length="744" mass="83471">MLTEKPPYYFIDGVSVLPDHADPLQFYYQPLAPQFVTRREGALEIPQLLLLEYRSAGPSGGFLDFDVHLGMSQEKLTSLENKLMSLANLGQRPRLSPVPVVDGSITLTLFGRTSSDPGGFVRAIRHSAKPALYGDNRAAFSVSLDERGVTLLRKAMLGESTLIGIGYSLDYLALRPAYHVKLQIDWDRTQDILDETFGQEGLFTSLQIQDVVEKLEERRAVVFDTDTFVPEDDTSTVLERRDAAVARVRDMITDAFFTSSLDPLREAPDGWDRASEVIKSFSPQRATPGGVFSYRKLHYTRIDKKRLDVTISERSTIKRTIYPQGHLAGLFRVLGAGVDPAKLIVQVDADSDFFKRRKVKLVSRADFGRDPVRSMTVELTYGANQTRSLLLDSARPEASVEWPSTLDGEAMVWPVKAQYSVDLAPVTAGQRPTRLRSLPVEILGEEHEIQPRELFAEEAVPVLTLPRFPFDRYPRVDVRLRYADQANRIGQDETVRLTAAKPTAEWKRFLVGPPAGPVVASITYHGADGRVHQGSPVEITSGQVDVPDPFPDRLVVKVVQALSNQVERAFVDLVYDDQAHGQRVESTIEVLPGQTPESFVVDRADPSFRQVRYRITVLRKDSSLFEGPWSSTLGNRLFVREDLRGHRAVVLRAPADFDAKGLKFLRVEARARDELAGLSFEDQVEFTGPTGNHVFEFDFVDPMKDAYELRIFRMYRDGMSSQQEWTRYDVDALTVGAQSFGAQA</sequence>
<reference evidence="2" key="1">
    <citation type="journal article" date="2019" name="Int. J. Syst. Evol. Microbiol.">
        <title>The Global Catalogue of Microorganisms (GCM) 10K type strain sequencing project: providing services to taxonomists for standard genome sequencing and annotation.</title>
        <authorList>
            <consortium name="The Broad Institute Genomics Platform"/>
            <consortium name="The Broad Institute Genome Sequencing Center for Infectious Disease"/>
            <person name="Wu L."/>
            <person name="Ma J."/>
        </authorList>
    </citation>
    <scope>NUCLEOTIDE SEQUENCE [LARGE SCALE GENOMIC DNA]</scope>
    <source>
        <strain evidence="2">JCM 17342</strain>
    </source>
</reference>
<dbReference type="Proteomes" id="UP001501747">
    <property type="component" value="Unassembled WGS sequence"/>
</dbReference>
<organism evidence="1 2">
    <name type="scientific">Allokutzneria multivorans</name>
    <dbReference type="NCBI Taxonomy" id="1142134"/>
    <lineage>
        <taxon>Bacteria</taxon>
        <taxon>Bacillati</taxon>
        <taxon>Actinomycetota</taxon>
        <taxon>Actinomycetes</taxon>
        <taxon>Pseudonocardiales</taxon>
        <taxon>Pseudonocardiaceae</taxon>
        <taxon>Allokutzneria</taxon>
    </lineage>
</organism>
<name>A0ABP7U5F6_9PSEU</name>
<dbReference type="RefSeq" id="WP_344885803.1">
    <property type="nucleotide sequence ID" value="NZ_BAABAL010000027.1"/>
</dbReference>